<sequence>MKLATAGIFNLIIEVFGSNKGSMVSGMVPRFIPLGVYQTTGDVPFFSHFILRIKPGNKGGLEFLAGQVEHNFIQSVPLPDLKMDMSSLEIPGQRCWLLLCEGLPECVNKIKQVSWILKRNVGNTPLPLRSSSIVACMSNEGNVILNLRGKEFPMRKVSDEPDFALEKPIEVPEDGWYVTVGPVDGIDSVSIHLENGEGEVIMTVNGHSELKKYHTLKIHPLAPRSKTKTRCYEIAIRFSRRIILIKLAMFDPALGHWPVMICRDRELVTYLALGQRYVRLVKDDGTRGNKRENPGEQQPSRKRKNTNVYSVAKKLHAATEYEEVLPKVDITE</sequence>
<gene>
    <name evidence="2" type="ORF">FOL47_006633</name>
</gene>
<feature type="region of interest" description="Disordered" evidence="1">
    <location>
        <begin position="284"/>
        <end position="308"/>
    </location>
</feature>
<evidence type="ECO:0000313" key="3">
    <source>
        <dbReference type="Proteomes" id="UP000591131"/>
    </source>
</evidence>
<feature type="compositionally biased region" description="Basic and acidic residues" evidence="1">
    <location>
        <begin position="284"/>
        <end position="294"/>
    </location>
</feature>
<evidence type="ECO:0000313" key="2">
    <source>
        <dbReference type="EMBL" id="KAF4661544.1"/>
    </source>
</evidence>
<comment type="caution">
    <text evidence="2">The sequence shown here is derived from an EMBL/GenBank/DDBJ whole genome shotgun (WGS) entry which is preliminary data.</text>
</comment>
<dbReference type="AlphaFoldDB" id="A0A7J6LQR7"/>
<organism evidence="2 3">
    <name type="scientific">Perkinsus chesapeaki</name>
    <name type="common">Clam parasite</name>
    <name type="synonym">Perkinsus andrewsi</name>
    <dbReference type="NCBI Taxonomy" id="330153"/>
    <lineage>
        <taxon>Eukaryota</taxon>
        <taxon>Sar</taxon>
        <taxon>Alveolata</taxon>
        <taxon>Perkinsozoa</taxon>
        <taxon>Perkinsea</taxon>
        <taxon>Perkinsida</taxon>
        <taxon>Perkinsidae</taxon>
        <taxon>Perkinsus</taxon>
    </lineage>
</organism>
<accession>A0A7J6LQR7</accession>
<dbReference type="EMBL" id="JAAPAO010000374">
    <property type="protein sequence ID" value="KAF4661544.1"/>
    <property type="molecule type" value="Genomic_DNA"/>
</dbReference>
<name>A0A7J6LQR7_PERCH</name>
<keyword evidence="3" id="KW-1185">Reference proteome</keyword>
<reference evidence="2 3" key="1">
    <citation type="submission" date="2020-04" db="EMBL/GenBank/DDBJ databases">
        <title>Perkinsus chesapeaki whole genome sequence.</title>
        <authorList>
            <person name="Bogema D.R."/>
        </authorList>
    </citation>
    <scope>NUCLEOTIDE SEQUENCE [LARGE SCALE GENOMIC DNA]</scope>
    <source>
        <strain evidence="2">ATCC PRA-425</strain>
    </source>
</reference>
<proteinExistence type="predicted"/>
<dbReference type="Proteomes" id="UP000591131">
    <property type="component" value="Unassembled WGS sequence"/>
</dbReference>
<protein>
    <submittedName>
        <fullName evidence="2">Uncharacterized protein</fullName>
    </submittedName>
</protein>
<evidence type="ECO:0000256" key="1">
    <source>
        <dbReference type="SAM" id="MobiDB-lite"/>
    </source>
</evidence>
<dbReference type="OrthoDB" id="10350333at2759"/>